<evidence type="ECO:0000313" key="2">
    <source>
        <dbReference type="EMBL" id="BBX04319.1"/>
    </source>
</evidence>
<dbReference type="KEGG" id="mmor:MMOR_52550"/>
<dbReference type="EMBL" id="AP022560">
    <property type="protein sequence ID" value="BBX04319.1"/>
    <property type="molecule type" value="Genomic_DNA"/>
</dbReference>
<organism evidence="2 3">
    <name type="scientific">Mycolicibacterium moriokaense</name>
    <dbReference type="NCBI Taxonomy" id="39691"/>
    <lineage>
        <taxon>Bacteria</taxon>
        <taxon>Bacillati</taxon>
        <taxon>Actinomycetota</taxon>
        <taxon>Actinomycetes</taxon>
        <taxon>Mycobacteriales</taxon>
        <taxon>Mycobacteriaceae</taxon>
        <taxon>Mycolicibacterium</taxon>
    </lineage>
</organism>
<evidence type="ECO:0000313" key="3">
    <source>
        <dbReference type="Proteomes" id="UP000466681"/>
    </source>
</evidence>
<accession>A0AAD1HG42</accession>
<evidence type="ECO:0000256" key="1">
    <source>
        <dbReference type="SAM" id="Coils"/>
    </source>
</evidence>
<dbReference type="AlphaFoldDB" id="A0AAD1HG42"/>
<gene>
    <name evidence="2" type="ORF">MMOR_52550</name>
</gene>
<reference evidence="2 3" key="1">
    <citation type="journal article" date="2019" name="Emerg. Microbes Infect.">
        <title>Comprehensive subspecies identification of 175 nontuberculous mycobacteria species based on 7547 genomic profiles.</title>
        <authorList>
            <person name="Matsumoto Y."/>
            <person name="Kinjo T."/>
            <person name="Motooka D."/>
            <person name="Nabeya D."/>
            <person name="Jung N."/>
            <person name="Uechi K."/>
            <person name="Horii T."/>
            <person name="Iida T."/>
            <person name="Fujita J."/>
            <person name="Nakamura S."/>
        </authorList>
    </citation>
    <scope>NUCLEOTIDE SEQUENCE [LARGE SCALE GENOMIC DNA]</scope>
    <source>
        <strain evidence="2 3">JCM 6375</strain>
    </source>
</reference>
<keyword evidence="1" id="KW-0175">Coiled coil</keyword>
<sequence>MELTVKVPDVAEQAIRNLRRECAKYRRQRNEARAEVARLRAELAALRGAE</sequence>
<keyword evidence="3" id="KW-1185">Reference proteome</keyword>
<name>A0AAD1HG42_9MYCO</name>
<feature type="coiled-coil region" evidence="1">
    <location>
        <begin position="11"/>
        <end position="49"/>
    </location>
</feature>
<protein>
    <submittedName>
        <fullName evidence="2">Uncharacterized protein</fullName>
    </submittedName>
</protein>
<proteinExistence type="predicted"/>
<dbReference type="Proteomes" id="UP000466681">
    <property type="component" value="Chromosome"/>
</dbReference>